<evidence type="ECO:0000313" key="11">
    <source>
        <dbReference type="Proteomes" id="UP000520962"/>
    </source>
</evidence>
<evidence type="ECO:0000313" key="10">
    <source>
        <dbReference type="EMBL" id="NXK37079.1"/>
    </source>
</evidence>
<dbReference type="GO" id="GO:0005540">
    <property type="term" value="F:hyaluronic acid binding"/>
    <property type="evidence" value="ECO:0007669"/>
    <property type="project" value="TreeGrafter"/>
</dbReference>
<proteinExistence type="predicted"/>
<dbReference type="SUPFAM" id="SSF56436">
    <property type="entry name" value="C-type lectin-like"/>
    <property type="match status" value="1"/>
</dbReference>
<dbReference type="FunFam" id="3.10.100.10:FF:000006">
    <property type="entry name" value="Layilin b"/>
    <property type="match status" value="1"/>
</dbReference>
<dbReference type="Proteomes" id="UP000520962">
    <property type="component" value="Unassembled WGS sequence"/>
</dbReference>
<keyword evidence="2 8" id="KW-0812">Transmembrane</keyword>
<dbReference type="GO" id="GO:0030246">
    <property type="term" value="F:carbohydrate binding"/>
    <property type="evidence" value="ECO:0007669"/>
    <property type="project" value="UniProtKB-KW"/>
</dbReference>
<keyword evidence="4" id="KW-0430">Lectin</keyword>
<feature type="compositionally biased region" description="Polar residues" evidence="7">
    <location>
        <begin position="304"/>
        <end position="315"/>
    </location>
</feature>
<organism evidence="10 11">
    <name type="scientific">Piprites chloris</name>
    <name type="common">Wing-barred manakin</name>
    <dbReference type="NCBI Taxonomy" id="114369"/>
    <lineage>
        <taxon>Eukaryota</taxon>
        <taxon>Metazoa</taxon>
        <taxon>Chordata</taxon>
        <taxon>Craniata</taxon>
        <taxon>Vertebrata</taxon>
        <taxon>Euteleostomi</taxon>
        <taxon>Archelosauria</taxon>
        <taxon>Archosauria</taxon>
        <taxon>Dinosauria</taxon>
        <taxon>Saurischia</taxon>
        <taxon>Theropoda</taxon>
        <taxon>Coelurosauria</taxon>
        <taxon>Aves</taxon>
        <taxon>Neognathae</taxon>
        <taxon>Neoaves</taxon>
        <taxon>Telluraves</taxon>
        <taxon>Australaves</taxon>
        <taxon>Passeriformes</taxon>
        <taxon>Pipridae</taxon>
        <taxon>Piprites</taxon>
    </lineage>
</organism>
<dbReference type="PROSITE" id="PS50041">
    <property type="entry name" value="C_TYPE_LECTIN_2"/>
    <property type="match status" value="1"/>
</dbReference>
<dbReference type="EMBL" id="VXAH01000172">
    <property type="protein sequence ID" value="NXK37079.1"/>
    <property type="molecule type" value="Genomic_DNA"/>
</dbReference>
<feature type="domain" description="C-type lectin" evidence="9">
    <location>
        <begin position="14"/>
        <end position="156"/>
    </location>
</feature>
<reference evidence="10 11" key="1">
    <citation type="submission" date="2019-09" db="EMBL/GenBank/DDBJ databases">
        <title>Bird 10,000 Genomes (B10K) Project - Family phase.</title>
        <authorList>
            <person name="Zhang G."/>
        </authorList>
    </citation>
    <scope>NUCLEOTIDE SEQUENCE [LARGE SCALE GENOMIC DNA]</scope>
    <source>
        <strain evidence="10">B10K-DU-007-02</strain>
        <tissue evidence="10">Mixed tissue sample</tissue>
    </source>
</reference>
<keyword evidence="5 8" id="KW-1133">Transmembrane helix</keyword>
<accession>A0A7L0J0V7</accession>
<dbReference type="PANTHER" id="PTHR14789:SF2">
    <property type="entry name" value="LAYILIN"/>
    <property type="match status" value="1"/>
</dbReference>
<evidence type="ECO:0000256" key="2">
    <source>
        <dbReference type="ARBA" id="ARBA00022692"/>
    </source>
</evidence>
<feature type="non-terminal residue" evidence="10">
    <location>
        <position position="1"/>
    </location>
</feature>
<dbReference type="Gene3D" id="3.10.100.10">
    <property type="entry name" value="Mannose-Binding Protein A, subunit A"/>
    <property type="match status" value="1"/>
</dbReference>
<name>A0A7L0J0V7_PIPCL</name>
<dbReference type="PANTHER" id="PTHR14789">
    <property type="entry name" value="CHONDROLECTIN VARIANT CHODLFDELTAE"/>
    <property type="match status" value="1"/>
</dbReference>
<keyword evidence="6 8" id="KW-0472">Membrane</keyword>
<dbReference type="SMART" id="SM00034">
    <property type="entry name" value="CLECT"/>
    <property type="match status" value="1"/>
</dbReference>
<evidence type="ECO:0000256" key="8">
    <source>
        <dbReference type="SAM" id="Phobius"/>
    </source>
</evidence>
<comment type="caution">
    <text evidence="10">The sequence shown here is derived from an EMBL/GenBank/DDBJ whole genome shotgun (WGS) entry which is preliminary data.</text>
</comment>
<dbReference type="InterPro" id="IPR016187">
    <property type="entry name" value="CTDL_fold"/>
</dbReference>
<evidence type="ECO:0000259" key="9">
    <source>
        <dbReference type="PROSITE" id="PS50041"/>
    </source>
</evidence>
<evidence type="ECO:0000256" key="4">
    <source>
        <dbReference type="ARBA" id="ARBA00022734"/>
    </source>
</evidence>
<dbReference type="GO" id="GO:0016020">
    <property type="term" value="C:membrane"/>
    <property type="evidence" value="ECO:0007669"/>
    <property type="project" value="UniProtKB-SubCell"/>
</dbReference>
<dbReference type="Pfam" id="PF00059">
    <property type="entry name" value="Lectin_C"/>
    <property type="match status" value="1"/>
</dbReference>
<dbReference type="AlphaFoldDB" id="A0A7L0J0V7"/>
<feature type="non-terminal residue" evidence="10">
    <location>
        <position position="350"/>
    </location>
</feature>
<comment type="subcellular location">
    <subcellularLocation>
        <location evidence="1">Membrane</location>
        <topology evidence="1">Single-pass type I membrane protein</topology>
    </subcellularLocation>
</comment>
<protein>
    <submittedName>
        <fullName evidence="10">LAYN protein</fullName>
    </submittedName>
</protein>
<keyword evidence="11" id="KW-1185">Reference proteome</keyword>
<feature type="transmembrane region" description="Helical" evidence="8">
    <location>
        <begin position="209"/>
        <end position="233"/>
    </location>
</feature>
<evidence type="ECO:0000256" key="5">
    <source>
        <dbReference type="ARBA" id="ARBA00022989"/>
    </source>
</evidence>
<dbReference type="InterPro" id="IPR016186">
    <property type="entry name" value="C-type_lectin-like/link_sf"/>
</dbReference>
<evidence type="ECO:0000256" key="1">
    <source>
        <dbReference type="ARBA" id="ARBA00004479"/>
    </source>
</evidence>
<feature type="region of interest" description="Disordered" evidence="7">
    <location>
        <begin position="276"/>
        <end position="315"/>
    </location>
</feature>
<evidence type="ECO:0000256" key="7">
    <source>
        <dbReference type="SAM" id="MobiDB-lite"/>
    </source>
</evidence>
<sequence>LSLPAGQTVCRRGTQKPCYKIVYFHDASRRTSYEEAQRACRADGGHLVSIETAAEQRLMETFISSLLASDGDFWIGLRRRKQEEEEDNSTECQSFYSWSDGSSAKFRNWYVDEPSCGSEICVVMYHQPSAPPGVGGPYMFQWNDDRCNMKNNFICKYSLEKPTNVPVEDPQRDVATEPLSPVLPGEGRKRGVNVTAVGARGPFQSLTYILIPSIPVLLLLIVITAISCFWLFVRRREERMGASPKEEEEDAWLSNPGGRSPSLDIYKVINRQSEADLAGTRPGTKNSSFLARDPPGRAGEGAVTDTSSGGFVTPASTESGFVTNDIYELCGDRVGRSQESTWVDNEIYGY</sequence>
<evidence type="ECO:0000256" key="3">
    <source>
        <dbReference type="ARBA" id="ARBA00022729"/>
    </source>
</evidence>
<dbReference type="InterPro" id="IPR051505">
    <property type="entry name" value="C-type_lectin_domain"/>
</dbReference>
<gene>
    <name evidence="10" type="primary">Layn</name>
    <name evidence="10" type="ORF">PIPCHL_R10839</name>
</gene>
<evidence type="ECO:0000256" key="6">
    <source>
        <dbReference type="ARBA" id="ARBA00023136"/>
    </source>
</evidence>
<keyword evidence="3" id="KW-0732">Signal</keyword>
<dbReference type="InterPro" id="IPR001304">
    <property type="entry name" value="C-type_lectin-like"/>
</dbReference>